<reference evidence="1" key="1">
    <citation type="journal article" date="2015" name="Nature">
        <title>Complex archaea that bridge the gap between prokaryotes and eukaryotes.</title>
        <authorList>
            <person name="Spang A."/>
            <person name="Saw J.H."/>
            <person name="Jorgensen S.L."/>
            <person name="Zaremba-Niedzwiedzka K."/>
            <person name="Martijn J."/>
            <person name="Lind A.E."/>
            <person name="van Eijk R."/>
            <person name="Schleper C."/>
            <person name="Guy L."/>
            <person name="Ettema T.J."/>
        </authorList>
    </citation>
    <scope>NUCLEOTIDE SEQUENCE</scope>
</reference>
<accession>A0A0F9NB29</accession>
<gene>
    <name evidence="1" type="ORF">LCGC14_1049700</name>
</gene>
<protein>
    <submittedName>
        <fullName evidence="1">Uncharacterized protein</fullName>
    </submittedName>
</protein>
<dbReference type="GO" id="GO:0003924">
    <property type="term" value="F:GTPase activity"/>
    <property type="evidence" value="ECO:0007669"/>
    <property type="project" value="InterPro"/>
</dbReference>
<evidence type="ECO:0000313" key="1">
    <source>
        <dbReference type="EMBL" id="KKN09137.1"/>
    </source>
</evidence>
<dbReference type="AlphaFoldDB" id="A0A0F9NB29"/>
<dbReference type="InterPro" id="IPR001806">
    <property type="entry name" value="Small_GTPase"/>
</dbReference>
<dbReference type="SUPFAM" id="SSF52540">
    <property type="entry name" value="P-loop containing nucleoside triphosphate hydrolases"/>
    <property type="match status" value="1"/>
</dbReference>
<dbReference type="GO" id="GO:0005525">
    <property type="term" value="F:GTP binding"/>
    <property type="evidence" value="ECO:0007669"/>
    <property type="project" value="InterPro"/>
</dbReference>
<sequence>MSENNKSEEKLVFHKRTEMIFKIIVIGDPSVGKTSLLTNFSAEKFEYEYIPTVGVID</sequence>
<dbReference type="InterPro" id="IPR027417">
    <property type="entry name" value="P-loop_NTPase"/>
</dbReference>
<name>A0A0F9NB29_9ZZZZ</name>
<comment type="caution">
    <text evidence="1">The sequence shown here is derived from an EMBL/GenBank/DDBJ whole genome shotgun (WGS) entry which is preliminary data.</text>
</comment>
<organism evidence="1">
    <name type="scientific">marine sediment metagenome</name>
    <dbReference type="NCBI Taxonomy" id="412755"/>
    <lineage>
        <taxon>unclassified sequences</taxon>
        <taxon>metagenomes</taxon>
        <taxon>ecological metagenomes</taxon>
    </lineage>
</organism>
<dbReference type="EMBL" id="LAZR01004381">
    <property type="protein sequence ID" value="KKN09137.1"/>
    <property type="molecule type" value="Genomic_DNA"/>
</dbReference>
<dbReference type="PRINTS" id="PR00449">
    <property type="entry name" value="RASTRNSFRMNG"/>
</dbReference>
<dbReference type="Gene3D" id="3.40.50.300">
    <property type="entry name" value="P-loop containing nucleotide triphosphate hydrolases"/>
    <property type="match status" value="1"/>
</dbReference>
<proteinExistence type="predicted"/>
<dbReference type="Pfam" id="PF00071">
    <property type="entry name" value="Ras"/>
    <property type="match status" value="1"/>
</dbReference>